<dbReference type="InterPro" id="IPR036162">
    <property type="entry name" value="Resolvase-like_N_sf"/>
</dbReference>
<gene>
    <name evidence="4" type="ORF">GCM10023314_26490</name>
</gene>
<evidence type="ECO:0000259" key="3">
    <source>
        <dbReference type="PROSITE" id="PS51736"/>
    </source>
</evidence>
<keyword evidence="2" id="KW-0233">DNA recombination</keyword>
<dbReference type="CDD" id="cd03768">
    <property type="entry name" value="SR_ResInv"/>
    <property type="match status" value="1"/>
</dbReference>
<evidence type="ECO:0000256" key="1">
    <source>
        <dbReference type="ARBA" id="ARBA00023125"/>
    </source>
</evidence>
<dbReference type="InterPro" id="IPR006119">
    <property type="entry name" value="Resolv_N"/>
</dbReference>
<evidence type="ECO:0000313" key="5">
    <source>
        <dbReference type="Proteomes" id="UP001501302"/>
    </source>
</evidence>
<dbReference type="Gene3D" id="3.40.50.1390">
    <property type="entry name" value="Resolvase, N-terminal catalytic domain"/>
    <property type="match status" value="1"/>
</dbReference>
<dbReference type="SMART" id="SM00857">
    <property type="entry name" value="Resolvase"/>
    <property type="match status" value="1"/>
</dbReference>
<dbReference type="RefSeq" id="WP_345192756.1">
    <property type="nucleotide sequence ID" value="NZ_BAABJJ010000038.1"/>
</dbReference>
<dbReference type="InterPro" id="IPR050639">
    <property type="entry name" value="SSR_resolvase"/>
</dbReference>
<protein>
    <submittedName>
        <fullName evidence="4">Recombinase family protein</fullName>
    </submittedName>
</protein>
<sequence>MRARYNRISTSNQRLERQLVKQSDGEVVFNDVISGSIPFSERPQGMKLIEAIGGGEINYISVSSIDRLGRNTLDILQTIELFNNKGVTLKVDNLGIESITNGKPNQVFNLIVSVMGNVATMEREALLERQKEGIAIAKANGTYKGRVKGSKESDAEVLTKYKDVVKFLKMSKSLRDISSRCNISLATVQKVKRILKKQNNLTVS</sequence>
<keyword evidence="1" id="KW-0238">DNA-binding</keyword>
<evidence type="ECO:0000256" key="2">
    <source>
        <dbReference type="ARBA" id="ARBA00023172"/>
    </source>
</evidence>
<organism evidence="4 5">
    <name type="scientific">Algibacter agarivorans</name>
    <dbReference type="NCBI Taxonomy" id="1109741"/>
    <lineage>
        <taxon>Bacteria</taxon>
        <taxon>Pseudomonadati</taxon>
        <taxon>Bacteroidota</taxon>
        <taxon>Flavobacteriia</taxon>
        <taxon>Flavobacteriales</taxon>
        <taxon>Flavobacteriaceae</taxon>
        <taxon>Algibacter</taxon>
    </lineage>
</organism>
<dbReference type="EMBL" id="BAABJJ010000038">
    <property type="protein sequence ID" value="GAA4951755.1"/>
    <property type="molecule type" value="Genomic_DNA"/>
</dbReference>
<dbReference type="PROSITE" id="PS51736">
    <property type="entry name" value="RECOMBINASES_3"/>
    <property type="match status" value="1"/>
</dbReference>
<dbReference type="PANTHER" id="PTHR30461:SF2">
    <property type="entry name" value="SERINE RECOMBINASE PINE-RELATED"/>
    <property type="match status" value="1"/>
</dbReference>
<feature type="domain" description="Resolvase/invertase-type recombinase catalytic" evidence="3">
    <location>
        <begin position="1"/>
        <end position="141"/>
    </location>
</feature>
<accession>A0ABP9GSF6</accession>
<proteinExistence type="predicted"/>
<dbReference type="PANTHER" id="PTHR30461">
    <property type="entry name" value="DNA-INVERTASE FROM LAMBDOID PROPHAGE"/>
    <property type="match status" value="1"/>
</dbReference>
<dbReference type="SUPFAM" id="SSF53041">
    <property type="entry name" value="Resolvase-like"/>
    <property type="match status" value="1"/>
</dbReference>
<evidence type="ECO:0000313" key="4">
    <source>
        <dbReference type="EMBL" id="GAA4951755.1"/>
    </source>
</evidence>
<reference evidence="5" key="1">
    <citation type="journal article" date="2019" name="Int. J. Syst. Evol. Microbiol.">
        <title>The Global Catalogue of Microorganisms (GCM) 10K type strain sequencing project: providing services to taxonomists for standard genome sequencing and annotation.</title>
        <authorList>
            <consortium name="The Broad Institute Genomics Platform"/>
            <consortium name="The Broad Institute Genome Sequencing Center for Infectious Disease"/>
            <person name="Wu L."/>
            <person name="Ma J."/>
        </authorList>
    </citation>
    <scope>NUCLEOTIDE SEQUENCE [LARGE SCALE GENOMIC DNA]</scope>
    <source>
        <strain evidence="5">JCM 18285</strain>
    </source>
</reference>
<dbReference type="Proteomes" id="UP001501302">
    <property type="component" value="Unassembled WGS sequence"/>
</dbReference>
<keyword evidence="5" id="KW-1185">Reference proteome</keyword>
<name>A0ABP9GSF6_9FLAO</name>
<comment type="caution">
    <text evidence="4">The sequence shown here is derived from an EMBL/GenBank/DDBJ whole genome shotgun (WGS) entry which is preliminary data.</text>
</comment>
<dbReference type="Pfam" id="PF00239">
    <property type="entry name" value="Resolvase"/>
    <property type="match status" value="1"/>
</dbReference>